<evidence type="ECO:0000313" key="6">
    <source>
        <dbReference type="EMBL" id="MBO0512106.1"/>
    </source>
</evidence>
<organism evidence="6 7">
    <name type="scientific">Streptomyces beijiangensis</name>
    <dbReference type="NCBI Taxonomy" id="163361"/>
    <lineage>
        <taxon>Bacteria</taxon>
        <taxon>Bacillati</taxon>
        <taxon>Actinomycetota</taxon>
        <taxon>Actinomycetes</taxon>
        <taxon>Kitasatosporales</taxon>
        <taxon>Streptomycetaceae</taxon>
        <taxon>Streptomyces</taxon>
    </lineage>
</organism>
<dbReference type="Pfam" id="PF01478">
    <property type="entry name" value="Peptidase_A24"/>
    <property type="match status" value="1"/>
</dbReference>
<evidence type="ECO:0000259" key="5">
    <source>
        <dbReference type="Pfam" id="PF01478"/>
    </source>
</evidence>
<dbReference type="PRINTS" id="PR00864">
    <property type="entry name" value="PREPILNPTASE"/>
</dbReference>
<feature type="signal peptide" evidence="4">
    <location>
        <begin position="1"/>
        <end position="26"/>
    </location>
</feature>
<dbReference type="InterPro" id="IPR050882">
    <property type="entry name" value="Prepilin_peptidase/N-MTase"/>
</dbReference>
<sequence length="239" mass="24026">MAPTLIVTAALLGAAAGLLLPRPAHRLAVDPGDPWRATAPDGTPIPGWIGPARTTHSGWYGPNTPATATATALLCAALATAAGPVPELCVWLLMAPVLVLLALVDGAVQRLPDVLTLPLAAATAALLGLAALVPGAKGSWTHALLGACALGGGYFVLFLVNPRGMGFGDVKLATSLGLALGWYGWGVLMLGALAGFVYGSLYGLSLVLRGRATRKTALPFGPFMVAGAFTGLLLGGFGA</sequence>
<feature type="chain" id="PRO_5038011842" evidence="4">
    <location>
        <begin position="27"/>
        <end position="239"/>
    </location>
</feature>
<gene>
    <name evidence="6" type="ORF">J0695_09795</name>
</gene>
<feature type="transmembrane region" description="Helical" evidence="3">
    <location>
        <begin position="114"/>
        <end position="133"/>
    </location>
</feature>
<keyword evidence="3" id="KW-0812">Transmembrane</keyword>
<feature type="transmembrane region" description="Helical" evidence="3">
    <location>
        <begin position="216"/>
        <end position="237"/>
    </location>
</feature>
<keyword evidence="4" id="KW-0732">Signal</keyword>
<dbReference type="Proteomes" id="UP000664167">
    <property type="component" value="Unassembled WGS sequence"/>
</dbReference>
<dbReference type="PANTHER" id="PTHR30487">
    <property type="entry name" value="TYPE 4 PREPILIN-LIKE PROTEINS LEADER PEPTIDE-PROCESSING ENZYME"/>
    <property type="match status" value="1"/>
</dbReference>
<dbReference type="GO" id="GO:0005886">
    <property type="term" value="C:plasma membrane"/>
    <property type="evidence" value="ECO:0007669"/>
    <property type="project" value="TreeGrafter"/>
</dbReference>
<feature type="transmembrane region" description="Helical" evidence="3">
    <location>
        <begin position="140"/>
        <end position="160"/>
    </location>
</feature>
<dbReference type="InterPro" id="IPR014032">
    <property type="entry name" value="Peptidase_A24A_bac"/>
</dbReference>
<keyword evidence="7" id="KW-1185">Reference proteome</keyword>
<evidence type="ECO:0000256" key="1">
    <source>
        <dbReference type="ARBA" id="ARBA00005801"/>
    </source>
</evidence>
<proteinExistence type="inferred from homology"/>
<evidence type="ECO:0000313" key="7">
    <source>
        <dbReference type="Proteomes" id="UP000664167"/>
    </source>
</evidence>
<dbReference type="InterPro" id="IPR000045">
    <property type="entry name" value="Prepilin_IV_endopep_pep"/>
</dbReference>
<reference evidence="6" key="1">
    <citation type="submission" date="2021-03" db="EMBL/GenBank/DDBJ databases">
        <title>Streptomyces poriferae sp. nov., a novel marine sponge-derived Actinobacteria species with anti-MRSA activity.</title>
        <authorList>
            <person name="Sandoval-Powers M."/>
            <person name="Kralova S."/>
            <person name="Nguyen G.-S."/>
            <person name="Fawwal D."/>
            <person name="Degnes K."/>
            <person name="Klinkenberg G."/>
            <person name="Sletta H."/>
            <person name="Wentzel A."/>
            <person name="Liles M.R."/>
        </authorList>
    </citation>
    <scope>NUCLEOTIDE SEQUENCE</scope>
    <source>
        <strain evidence="6">DSM 41794</strain>
    </source>
</reference>
<keyword evidence="3" id="KW-1133">Transmembrane helix</keyword>
<evidence type="ECO:0000256" key="3">
    <source>
        <dbReference type="SAM" id="Phobius"/>
    </source>
</evidence>
<dbReference type="GO" id="GO:0004190">
    <property type="term" value="F:aspartic-type endopeptidase activity"/>
    <property type="evidence" value="ECO:0007669"/>
    <property type="project" value="InterPro"/>
</dbReference>
<accession>A0A939F3Y0</accession>
<dbReference type="Gene3D" id="1.20.120.1220">
    <property type="match status" value="1"/>
</dbReference>
<evidence type="ECO:0000256" key="2">
    <source>
        <dbReference type="RuleBase" id="RU003793"/>
    </source>
</evidence>
<comment type="caution">
    <text evidence="6">The sequence shown here is derived from an EMBL/GenBank/DDBJ whole genome shotgun (WGS) entry which is preliminary data.</text>
</comment>
<feature type="transmembrane region" description="Helical" evidence="3">
    <location>
        <begin position="180"/>
        <end position="204"/>
    </location>
</feature>
<dbReference type="PANTHER" id="PTHR30487:SF0">
    <property type="entry name" value="PREPILIN LEADER PEPTIDASE_N-METHYLTRANSFERASE-RELATED"/>
    <property type="match status" value="1"/>
</dbReference>
<dbReference type="GO" id="GO:0006465">
    <property type="term" value="P:signal peptide processing"/>
    <property type="evidence" value="ECO:0007669"/>
    <property type="project" value="TreeGrafter"/>
</dbReference>
<name>A0A939F3Y0_9ACTN</name>
<feature type="domain" description="Prepilin type IV endopeptidase peptidase" evidence="5">
    <location>
        <begin position="93"/>
        <end position="202"/>
    </location>
</feature>
<keyword evidence="3" id="KW-0472">Membrane</keyword>
<dbReference type="EMBL" id="JAFLRJ010000086">
    <property type="protein sequence ID" value="MBO0512106.1"/>
    <property type="molecule type" value="Genomic_DNA"/>
</dbReference>
<dbReference type="AlphaFoldDB" id="A0A939F3Y0"/>
<dbReference type="RefSeq" id="WP_206961522.1">
    <property type="nucleotide sequence ID" value="NZ_BAAAJJ010000001.1"/>
</dbReference>
<protein>
    <submittedName>
        <fullName evidence="6">Prepilin peptidase</fullName>
    </submittedName>
</protein>
<evidence type="ECO:0000256" key="4">
    <source>
        <dbReference type="SAM" id="SignalP"/>
    </source>
</evidence>
<comment type="similarity">
    <text evidence="1 2">Belongs to the peptidase A24 family.</text>
</comment>